<dbReference type="EMBL" id="JAVRHS010000002">
    <property type="protein sequence ID" value="MDT0575570.1"/>
    <property type="molecule type" value="Genomic_DNA"/>
</dbReference>
<evidence type="ECO:0000313" key="2">
    <source>
        <dbReference type="EMBL" id="MDT0575570.1"/>
    </source>
</evidence>
<sequence>MMCTPGAADGNRTVRDECVPHQATALAIARRAILIEGDPGAGKSSLALGLIDRGAVLIGDDGVLLCRRNGMLWAVPHPNTRGMIEVRNVGIITLPVTEAPVALVIRLDVQAPRYVEQAPQVVRAATVLPCISLSPDAANLPIRTELALSLHGKLARTVAMGKDGSVPAGGSHDLGKG</sequence>
<name>A0ABU2ZG54_9SPHN</name>
<protein>
    <submittedName>
        <fullName evidence="2">Serine kinase</fullName>
    </submittedName>
</protein>
<comment type="caution">
    <text evidence="2">The sequence shown here is derived from an EMBL/GenBank/DDBJ whole genome shotgun (WGS) entry which is preliminary data.</text>
</comment>
<gene>
    <name evidence="2" type="ORF">RM533_05175</name>
</gene>
<reference evidence="2 3" key="1">
    <citation type="submission" date="2023-09" db="EMBL/GenBank/DDBJ databases">
        <authorList>
            <person name="Rey-Velasco X."/>
        </authorList>
    </citation>
    <scope>NUCLEOTIDE SEQUENCE [LARGE SCALE GENOMIC DNA]</scope>
    <source>
        <strain evidence="2 3">F390</strain>
    </source>
</reference>
<evidence type="ECO:0000259" key="1">
    <source>
        <dbReference type="Pfam" id="PF07475"/>
    </source>
</evidence>
<organism evidence="2 3">
    <name type="scientific">Croceicoccus esteveae</name>
    <dbReference type="NCBI Taxonomy" id="3075597"/>
    <lineage>
        <taxon>Bacteria</taxon>
        <taxon>Pseudomonadati</taxon>
        <taxon>Pseudomonadota</taxon>
        <taxon>Alphaproteobacteria</taxon>
        <taxon>Sphingomonadales</taxon>
        <taxon>Erythrobacteraceae</taxon>
        <taxon>Croceicoccus</taxon>
    </lineage>
</organism>
<dbReference type="Gene3D" id="3.40.50.300">
    <property type="entry name" value="P-loop containing nucleotide triphosphate hydrolases"/>
    <property type="match status" value="1"/>
</dbReference>
<evidence type="ECO:0000313" key="3">
    <source>
        <dbReference type="Proteomes" id="UP001259803"/>
    </source>
</evidence>
<dbReference type="Pfam" id="PF07475">
    <property type="entry name" value="Hpr_kinase_C"/>
    <property type="match status" value="1"/>
</dbReference>
<proteinExistence type="predicted"/>
<feature type="domain" description="HPr kinase/phosphorylase C-terminal" evidence="1">
    <location>
        <begin position="26"/>
        <end position="93"/>
    </location>
</feature>
<dbReference type="SUPFAM" id="SSF53795">
    <property type="entry name" value="PEP carboxykinase-like"/>
    <property type="match status" value="1"/>
</dbReference>
<dbReference type="RefSeq" id="WP_311340123.1">
    <property type="nucleotide sequence ID" value="NZ_JAVRHS010000002.1"/>
</dbReference>
<keyword evidence="2" id="KW-0418">Kinase</keyword>
<keyword evidence="3" id="KW-1185">Reference proteome</keyword>
<dbReference type="GO" id="GO:0016301">
    <property type="term" value="F:kinase activity"/>
    <property type="evidence" value="ECO:0007669"/>
    <property type="project" value="UniProtKB-KW"/>
</dbReference>
<dbReference type="InterPro" id="IPR011104">
    <property type="entry name" value="Hpr_kin/Pase_C"/>
</dbReference>
<dbReference type="Proteomes" id="UP001259803">
    <property type="component" value="Unassembled WGS sequence"/>
</dbReference>
<keyword evidence="2" id="KW-0808">Transferase</keyword>
<accession>A0ABU2ZG54</accession>
<dbReference type="InterPro" id="IPR027417">
    <property type="entry name" value="P-loop_NTPase"/>
</dbReference>